<comment type="caution">
    <text evidence="3">The sequence shown here is derived from an EMBL/GenBank/DDBJ whole genome shotgun (WGS) entry which is preliminary data.</text>
</comment>
<reference evidence="3 4" key="1">
    <citation type="submission" date="2019-04" db="EMBL/GenBank/DDBJ databases">
        <authorList>
            <consortium name="Pathogen Informatics"/>
        </authorList>
    </citation>
    <scope>NUCLEOTIDE SEQUENCE [LARGE SCALE GENOMIC DNA]</scope>
    <source>
        <strain evidence="3 4">K36395</strain>
    </source>
</reference>
<organism evidence="3 4">
    <name type="scientific">Streptococcus pyogenes</name>
    <dbReference type="NCBI Taxonomy" id="1314"/>
    <lineage>
        <taxon>Bacteria</taxon>
        <taxon>Bacillati</taxon>
        <taxon>Bacillota</taxon>
        <taxon>Bacilli</taxon>
        <taxon>Lactobacillales</taxon>
        <taxon>Streptococcaceae</taxon>
        <taxon>Streptococcus</taxon>
    </lineage>
</organism>
<evidence type="ECO:0000313" key="4">
    <source>
        <dbReference type="Proteomes" id="UP000353394"/>
    </source>
</evidence>
<feature type="compositionally biased region" description="Polar residues" evidence="1">
    <location>
        <begin position="215"/>
        <end position="230"/>
    </location>
</feature>
<feature type="compositionally biased region" description="Basic and acidic residues" evidence="1">
    <location>
        <begin position="176"/>
        <end position="191"/>
    </location>
</feature>
<evidence type="ECO:0000313" key="3">
    <source>
        <dbReference type="EMBL" id="VHD06375.1"/>
    </source>
</evidence>
<accession>A0A8B6J107</accession>
<evidence type="ECO:0000256" key="2">
    <source>
        <dbReference type="SAM" id="SignalP"/>
    </source>
</evidence>
<dbReference type="Proteomes" id="UP000353394">
    <property type="component" value="Unassembled WGS sequence"/>
</dbReference>
<keyword evidence="2" id="KW-0732">Signal</keyword>
<sequence length="268" mass="29828">MKKKLMLAVMLLTVGVATNVKAEEEDNAVSTSVENIHSKVFEVDGEDSQKVIVAPFKVGDESIKLNIPNVPYGYVYASTTSTSNEKKEDKVEKPSAITVERECSALEKSKYSYGQECPKTTYQISGYRANGGGDYTVKLKSPLDTGDRVAIRIFDDGHNYITTKVYHIPVKEILSSREENKSESESSETTKDPSGIKNILSESTAKPSNAVDLASDTQNQSTVNEESSPLPTDEPQAWTQRVKSLIDKAWEGFKYYVNPINWFTSWWS</sequence>
<name>A0A8B6J107_STRPY</name>
<protein>
    <submittedName>
        <fullName evidence="3">Phage protein</fullName>
    </submittedName>
</protein>
<evidence type="ECO:0000256" key="1">
    <source>
        <dbReference type="SAM" id="MobiDB-lite"/>
    </source>
</evidence>
<feature type="signal peptide" evidence="2">
    <location>
        <begin position="1"/>
        <end position="22"/>
    </location>
</feature>
<feature type="region of interest" description="Disordered" evidence="1">
    <location>
        <begin position="176"/>
        <end position="237"/>
    </location>
</feature>
<gene>
    <name evidence="3" type="ORF">SAMEA1711581_00845</name>
</gene>
<feature type="chain" id="PRO_5033025120" evidence="2">
    <location>
        <begin position="23"/>
        <end position="268"/>
    </location>
</feature>
<dbReference type="EMBL" id="CAAIJW010000005">
    <property type="protein sequence ID" value="VHD06375.1"/>
    <property type="molecule type" value="Genomic_DNA"/>
</dbReference>
<dbReference type="AlphaFoldDB" id="A0A8B6J107"/>
<proteinExistence type="predicted"/>
<dbReference type="RefSeq" id="WP_136110216.1">
    <property type="nucleotide sequence ID" value="NZ_CAAIJB010000003.1"/>
</dbReference>